<feature type="domain" description="HAMP" evidence="17">
    <location>
        <begin position="196"/>
        <end position="248"/>
    </location>
</feature>
<dbReference type="PRINTS" id="PR00344">
    <property type="entry name" value="BCTRLSENSOR"/>
</dbReference>
<name>A0ABR7NFQ5_9FIRM</name>
<evidence type="ECO:0000256" key="3">
    <source>
        <dbReference type="ARBA" id="ARBA00012438"/>
    </source>
</evidence>
<keyword evidence="5" id="KW-0597">Phosphoprotein</keyword>
<proteinExistence type="predicted"/>
<accession>A0ABR7NFQ5</accession>
<comment type="catalytic activity">
    <reaction evidence="1">
        <text>ATP + protein L-histidine = ADP + protein N-phospho-L-histidine.</text>
        <dbReference type="EC" id="2.7.13.3"/>
    </reaction>
</comment>
<reference evidence="18 19" key="1">
    <citation type="submission" date="2020-08" db="EMBL/GenBank/DDBJ databases">
        <title>Genome public.</title>
        <authorList>
            <person name="Liu C."/>
            <person name="Sun Q."/>
        </authorList>
    </citation>
    <scope>NUCLEOTIDE SEQUENCE [LARGE SCALE GENOMIC DNA]</scope>
    <source>
        <strain evidence="18 19">BX1</strain>
    </source>
</reference>
<feature type="transmembrane region" description="Helical" evidence="15">
    <location>
        <begin position="12"/>
        <end position="36"/>
    </location>
</feature>
<dbReference type="CDD" id="cd00075">
    <property type="entry name" value="HATPase"/>
    <property type="match status" value="1"/>
</dbReference>
<dbReference type="Pfam" id="PF02518">
    <property type="entry name" value="HATPase_c"/>
    <property type="match status" value="1"/>
</dbReference>
<organism evidence="18 19">
    <name type="scientific">Yanshouia hominis</name>
    <dbReference type="NCBI Taxonomy" id="2763673"/>
    <lineage>
        <taxon>Bacteria</taxon>
        <taxon>Bacillati</taxon>
        <taxon>Bacillota</taxon>
        <taxon>Clostridia</taxon>
        <taxon>Eubacteriales</taxon>
        <taxon>Oscillospiraceae</taxon>
        <taxon>Yanshouia</taxon>
    </lineage>
</organism>
<dbReference type="InterPro" id="IPR003660">
    <property type="entry name" value="HAMP_dom"/>
</dbReference>
<evidence type="ECO:0000313" key="19">
    <source>
        <dbReference type="Proteomes" id="UP000658131"/>
    </source>
</evidence>
<dbReference type="SMART" id="SM00388">
    <property type="entry name" value="HisKA"/>
    <property type="match status" value="1"/>
</dbReference>
<protein>
    <recommendedName>
        <fullName evidence="3">histidine kinase</fullName>
        <ecNumber evidence="3">2.7.13.3</ecNumber>
    </recommendedName>
</protein>
<keyword evidence="10" id="KW-0067">ATP-binding</keyword>
<dbReference type="CDD" id="cd06225">
    <property type="entry name" value="HAMP"/>
    <property type="match status" value="1"/>
</dbReference>
<dbReference type="Gene3D" id="1.10.287.130">
    <property type="match status" value="1"/>
</dbReference>
<keyword evidence="19" id="KW-1185">Reference proteome</keyword>
<dbReference type="PROSITE" id="PS50109">
    <property type="entry name" value="HIS_KIN"/>
    <property type="match status" value="1"/>
</dbReference>
<evidence type="ECO:0000256" key="14">
    <source>
        <dbReference type="SAM" id="MobiDB-lite"/>
    </source>
</evidence>
<dbReference type="SUPFAM" id="SSF158472">
    <property type="entry name" value="HAMP domain-like"/>
    <property type="match status" value="1"/>
</dbReference>
<dbReference type="PANTHER" id="PTHR45528:SF1">
    <property type="entry name" value="SENSOR HISTIDINE KINASE CPXA"/>
    <property type="match status" value="1"/>
</dbReference>
<evidence type="ECO:0000256" key="15">
    <source>
        <dbReference type="SAM" id="Phobius"/>
    </source>
</evidence>
<dbReference type="InterPro" id="IPR004358">
    <property type="entry name" value="Sig_transdc_His_kin-like_C"/>
</dbReference>
<keyword evidence="11 15" id="KW-1133">Transmembrane helix</keyword>
<evidence type="ECO:0000259" key="16">
    <source>
        <dbReference type="PROSITE" id="PS50109"/>
    </source>
</evidence>
<dbReference type="EMBL" id="JACRTB010000003">
    <property type="protein sequence ID" value="MBC8575239.1"/>
    <property type="molecule type" value="Genomic_DNA"/>
</dbReference>
<evidence type="ECO:0000313" key="18">
    <source>
        <dbReference type="EMBL" id="MBC8575239.1"/>
    </source>
</evidence>
<evidence type="ECO:0000256" key="11">
    <source>
        <dbReference type="ARBA" id="ARBA00022989"/>
    </source>
</evidence>
<evidence type="ECO:0000256" key="9">
    <source>
        <dbReference type="ARBA" id="ARBA00022777"/>
    </source>
</evidence>
<keyword evidence="12" id="KW-0902">Two-component regulatory system</keyword>
<keyword evidence="9 18" id="KW-0418">Kinase</keyword>
<dbReference type="SUPFAM" id="SSF47384">
    <property type="entry name" value="Homodimeric domain of signal transducing histidine kinase"/>
    <property type="match status" value="1"/>
</dbReference>
<feature type="domain" description="Histidine kinase" evidence="16">
    <location>
        <begin position="256"/>
        <end position="472"/>
    </location>
</feature>
<feature type="transmembrane region" description="Helical" evidence="15">
    <location>
        <begin position="172"/>
        <end position="193"/>
    </location>
</feature>
<evidence type="ECO:0000256" key="2">
    <source>
        <dbReference type="ARBA" id="ARBA00004651"/>
    </source>
</evidence>
<evidence type="ECO:0000256" key="4">
    <source>
        <dbReference type="ARBA" id="ARBA00022475"/>
    </source>
</evidence>
<dbReference type="Pfam" id="PF00672">
    <property type="entry name" value="HAMP"/>
    <property type="match status" value="1"/>
</dbReference>
<dbReference type="RefSeq" id="WP_262398887.1">
    <property type="nucleotide sequence ID" value="NZ_JACRTB010000003.1"/>
</dbReference>
<dbReference type="InterPro" id="IPR005467">
    <property type="entry name" value="His_kinase_dom"/>
</dbReference>
<evidence type="ECO:0000256" key="13">
    <source>
        <dbReference type="ARBA" id="ARBA00023136"/>
    </source>
</evidence>
<dbReference type="Proteomes" id="UP000658131">
    <property type="component" value="Unassembled WGS sequence"/>
</dbReference>
<dbReference type="Gene3D" id="3.30.565.10">
    <property type="entry name" value="Histidine kinase-like ATPase, C-terminal domain"/>
    <property type="match status" value="1"/>
</dbReference>
<dbReference type="InterPro" id="IPR003661">
    <property type="entry name" value="HisK_dim/P_dom"/>
</dbReference>
<evidence type="ECO:0000256" key="8">
    <source>
        <dbReference type="ARBA" id="ARBA00022741"/>
    </source>
</evidence>
<feature type="compositionally biased region" description="Basic and acidic residues" evidence="14">
    <location>
        <begin position="481"/>
        <end position="492"/>
    </location>
</feature>
<dbReference type="EC" id="2.7.13.3" evidence="3"/>
<evidence type="ECO:0000256" key="1">
    <source>
        <dbReference type="ARBA" id="ARBA00000085"/>
    </source>
</evidence>
<dbReference type="SUPFAM" id="SSF55874">
    <property type="entry name" value="ATPase domain of HSP90 chaperone/DNA topoisomerase II/histidine kinase"/>
    <property type="match status" value="1"/>
</dbReference>
<dbReference type="InterPro" id="IPR036097">
    <property type="entry name" value="HisK_dim/P_sf"/>
</dbReference>
<keyword evidence="13 15" id="KW-0472">Membrane</keyword>
<evidence type="ECO:0000256" key="10">
    <source>
        <dbReference type="ARBA" id="ARBA00022840"/>
    </source>
</evidence>
<comment type="caution">
    <text evidence="18">The sequence shown here is derived from an EMBL/GenBank/DDBJ whole genome shotgun (WGS) entry which is preliminary data.</text>
</comment>
<dbReference type="Gene3D" id="6.10.340.10">
    <property type="match status" value="1"/>
</dbReference>
<dbReference type="CDD" id="cd00082">
    <property type="entry name" value="HisKA"/>
    <property type="match status" value="1"/>
</dbReference>
<evidence type="ECO:0000256" key="12">
    <source>
        <dbReference type="ARBA" id="ARBA00023012"/>
    </source>
</evidence>
<evidence type="ECO:0000256" key="6">
    <source>
        <dbReference type="ARBA" id="ARBA00022679"/>
    </source>
</evidence>
<dbReference type="Pfam" id="PF00512">
    <property type="entry name" value="HisKA"/>
    <property type="match status" value="1"/>
</dbReference>
<comment type="subcellular location">
    <subcellularLocation>
        <location evidence="2">Cell membrane</location>
        <topology evidence="2">Multi-pass membrane protein</topology>
    </subcellularLocation>
</comment>
<evidence type="ECO:0000259" key="17">
    <source>
        <dbReference type="PROSITE" id="PS50885"/>
    </source>
</evidence>
<evidence type="ECO:0000256" key="7">
    <source>
        <dbReference type="ARBA" id="ARBA00022692"/>
    </source>
</evidence>
<sequence length="492" mass="54495">MKKSLFSRYFRLCVMIILSSVVVLGMMLMLLSAQYFKQDNLDTLEKKANQVSLILENNYVANNRQYIDFQTGKNALSIFSAASEADFFLVDPSGRTLLCTDTGSCRHSTYIIDSATMAKAKGEGYRGVTTLGSIYERPSYVVGVPIRSEGVVIGSVFAGADAVGMSTFLKDVFRIFLIGALLVFAVACIVVYFSTEAMVRPLRTMVRATDSFARGDFSARVPLEGDEEIQQLARAINNMAANLATLEDTRRSFIANVSHELKTPMTTIGGFVDGILDGTIPTERYPYYLGIISTEVRRLSRMVVSMLNISRMEAGEMPLNPCPVDVHELICRTFLGFERPIEEKKIDVRGLDSDRMMAEADPDLVSQIVYNLIENAVKFTPVGGTISVSYQTDGRMLRIAIRNSGSGIPKEEIPHLFERFYKSDRSRGIDKKGVGLGLYIVKTLVHLQGGEITVKSAAGEYTEFIFTLPQPPAKSGKKVSRIPEKRDDANNF</sequence>
<dbReference type="PANTHER" id="PTHR45528">
    <property type="entry name" value="SENSOR HISTIDINE KINASE CPXA"/>
    <property type="match status" value="1"/>
</dbReference>
<keyword evidence="6" id="KW-0808">Transferase</keyword>
<dbReference type="InterPro" id="IPR003594">
    <property type="entry name" value="HATPase_dom"/>
</dbReference>
<dbReference type="InterPro" id="IPR036890">
    <property type="entry name" value="HATPase_C_sf"/>
</dbReference>
<dbReference type="InterPro" id="IPR050398">
    <property type="entry name" value="HssS/ArlS-like"/>
</dbReference>
<evidence type="ECO:0000256" key="5">
    <source>
        <dbReference type="ARBA" id="ARBA00022553"/>
    </source>
</evidence>
<feature type="region of interest" description="Disordered" evidence="14">
    <location>
        <begin position="472"/>
        <end position="492"/>
    </location>
</feature>
<dbReference type="SMART" id="SM00387">
    <property type="entry name" value="HATPase_c"/>
    <property type="match status" value="1"/>
</dbReference>
<gene>
    <name evidence="18" type="ORF">H8717_02275</name>
</gene>
<dbReference type="SMART" id="SM00304">
    <property type="entry name" value="HAMP"/>
    <property type="match status" value="1"/>
</dbReference>
<keyword evidence="7 15" id="KW-0812">Transmembrane</keyword>
<dbReference type="PROSITE" id="PS50885">
    <property type="entry name" value="HAMP"/>
    <property type="match status" value="1"/>
</dbReference>
<keyword evidence="4" id="KW-1003">Cell membrane</keyword>
<dbReference type="GO" id="GO:0016301">
    <property type="term" value="F:kinase activity"/>
    <property type="evidence" value="ECO:0007669"/>
    <property type="project" value="UniProtKB-KW"/>
</dbReference>
<keyword evidence="8" id="KW-0547">Nucleotide-binding</keyword>